<comment type="caution">
    <text evidence="2">The sequence shown here is derived from an EMBL/GenBank/DDBJ whole genome shotgun (WGS) entry which is preliminary data.</text>
</comment>
<dbReference type="RefSeq" id="WP_046726245.1">
    <property type="nucleotide sequence ID" value="NZ_CAUPKV010000056.1"/>
</dbReference>
<proteinExistence type="predicted"/>
<keyword evidence="3" id="KW-1185">Reference proteome</keyword>
<accession>A0A087DFX1</accession>
<dbReference type="GeneID" id="85165755"/>
<organism evidence="2 3">
    <name type="scientific">Bifidobacterium scardovii</name>
    <dbReference type="NCBI Taxonomy" id="158787"/>
    <lineage>
        <taxon>Bacteria</taxon>
        <taxon>Bacillati</taxon>
        <taxon>Actinomycetota</taxon>
        <taxon>Actinomycetes</taxon>
        <taxon>Bifidobacteriales</taxon>
        <taxon>Bifidobacteriaceae</taxon>
        <taxon>Bifidobacterium</taxon>
    </lineage>
</organism>
<evidence type="ECO:0000313" key="2">
    <source>
        <dbReference type="EMBL" id="KFI94421.1"/>
    </source>
</evidence>
<sequence length="346" mass="39417">MNEHAELAPKVAQRISPEQSAVEPAAEPAVIGDGEAGRAAYEYAQNRFELLSFGAGIPCDYDLIMDVAQWECIREVLQRLLTMQDLEAAVRTSAHRCMQQLADSCGEDSAVDDVGDPSLPHGWLTILEAAYERLGDKAGLCRVYAYYIITGDGMDHSMTLQGSTHEAAQERDSWETEPMTADKERVARASHYVNKLRALAADQWPESVTRIESLYDRYYSDPMFHSRNYRYEALLRQERQGGEALRYCQRRCRTWYDHKLVSDMFDVMVQSDLEAACELLLRPLHNADSNLMRNNTPRNVSRIMSLLRRLGSVAGTERVKTEAERLSDRYRGRTQLRKELQSLIEA</sequence>
<dbReference type="OrthoDB" id="3230427at2"/>
<gene>
    <name evidence="2" type="ORF">BSCA_1448</name>
</gene>
<reference evidence="2 3" key="1">
    <citation type="submission" date="2014-03" db="EMBL/GenBank/DDBJ databases">
        <title>Genomics of Bifidobacteria.</title>
        <authorList>
            <person name="Ventura M."/>
            <person name="Milani C."/>
            <person name="Lugli G.A."/>
        </authorList>
    </citation>
    <scope>NUCLEOTIDE SEQUENCE [LARGE SCALE GENOMIC DNA]</scope>
    <source>
        <strain evidence="2 3">LMG 21589</strain>
    </source>
</reference>
<evidence type="ECO:0000313" key="3">
    <source>
        <dbReference type="Proteomes" id="UP000029033"/>
    </source>
</evidence>
<dbReference type="AlphaFoldDB" id="A0A087DFX1"/>
<name>A0A087DFX1_9BIFI</name>
<feature type="region of interest" description="Disordered" evidence="1">
    <location>
        <begin position="1"/>
        <end position="25"/>
    </location>
</feature>
<evidence type="ECO:0000256" key="1">
    <source>
        <dbReference type="SAM" id="MobiDB-lite"/>
    </source>
</evidence>
<protein>
    <submittedName>
        <fullName evidence="2">Uncharacterized protein</fullName>
    </submittedName>
</protein>
<dbReference type="EMBL" id="JGZO01000008">
    <property type="protein sequence ID" value="KFI94421.1"/>
    <property type="molecule type" value="Genomic_DNA"/>
</dbReference>
<dbReference type="Proteomes" id="UP000029033">
    <property type="component" value="Unassembled WGS sequence"/>
</dbReference>
<dbReference type="STRING" id="158787.BSCA_1448"/>